<gene>
    <name evidence="6" type="ORF">AVDCRST_MAG10-1753</name>
</gene>
<dbReference type="InterPro" id="IPR016181">
    <property type="entry name" value="Acyl_CoA_acyltransferase"/>
</dbReference>
<feature type="domain" description="N-acetyltransferase" evidence="5">
    <location>
        <begin position="15"/>
        <end position="160"/>
    </location>
</feature>
<name>A0A6J4I2M7_9ACTN</name>
<dbReference type="EC" id="2.3.1.-" evidence="6"/>
<dbReference type="Pfam" id="PF00583">
    <property type="entry name" value="Acetyltransf_1"/>
    <property type="match status" value="1"/>
</dbReference>
<evidence type="ECO:0000256" key="3">
    <source>
        <dbReference type="ARBA" id="ARBA00022679"/>
    </source>
</evidence>
<evidence type="ECO:0000256" key="2">
    <source>
        <dbReference type="ARBA" id="ARBA00022490"/>
    </source>
</evidence>
<dbReference type="InterPro" id="IPR006464">
    <property type="entry name" value="AcTrfase_RimI/Ard1"/>
</dbReference>
<dbReference type="PANTHER" id="PTHR43420:SF44">
    <property type="entry name" value="ACETYLTRANSFERASE YPEA"/>
    <property type="match status" value="1"/>
</dbReference>
<proteinExistence type="inferred from homology"/>
<comment type="similarity">
    <text evidence="1">Belongs to the acetyltransferase family. RimI subfamily.</text>
</comment>
<evidence type="ECO:0000259" key="5">
    <source>
        <dbReference type="PROSITE" id="PS51186"/>
    </source>
</evidence>
<evidence type="ECO:0000313" key="6">
    <source>
        <dbReference type="EMBL" id="CAA9240577.1"/>
    </source>
</evidence>
<keyword evidence="2" id="KW-0963">Cytoplasm</keyword>
<accession>A0A6J4I2M7</accession>
<dbReference type="CDD" id="cd04301">
    <property type="entry name" value="NAT_SF"/>
    <property type="match status" value="1"/>
</dbReference>
<dbReference type="Gene3D" id="3.40.630.30">
    <property type="match status" value="1"/>
</dbReference>
<organism evidence="6">
    <name type="scientific">uncultured Acidimicrobiales bacterium</name>
    <dbReference type="NCBI Taxonomy" id="310071"/>
    <lineage>
        <taxon>Bacteria</taxon>
        <taxon>Bacillati</taxon>
        <taxon>Actinomycetota</taxon>
        <taxon>Acidimicrobiia</taxon>
        <taxon>Acidimicrobiales</taxon>
        <taxon>environmental samples</taxon>
    </lineage>
</organism>
<sequence length="187" mass="21139">MVQARRELAPDQLVVHIVPMRRRHLRSVLKIEAQVYARPWSLSLFVSEMAMRTSRAYYVARINGVLCGYAGLMVSEGDGHVTTLAVDPEWHRNKIGTRLLLTLARTAIRRGACNLTLEVRVGNSAAQEMYRRFGFRPAGIRKNYYVETNEDALVMWAHDVDTPEYTLRLAEIEAGIPGVTLVSDGLR</sequence>
<evidence type="ECO:0000256" key="4">
    <source>
        <dbReference type="ARBA" id="ARBA00023315"/>
    </source>
</evidence>
<dbReference type="AlphaFoldDB" id="A0A6J4I2M7"/>
<keyword evidence="4 6" id="KW-0012">Acyltransferase</keyword>
<dbReference type="EMBL" id="CADCTB010000106">
    <property type="protein sequence ID" value="CAA9240577.1"/>
    <property type="molecule type" value="Genomic_DNA"/>
</dbReference>
<protein>
    <submittedName>
        <fullName evidence="6">Ribosomal-protein-S18p-alanine acetyltransferase</fullName>
        <ecNumber evidence="6">2.3.1.-</ecNumber>
    </submittedName>
</protein>
<evidence type="ECO:0000256" key="1">
    <source>
        <dbReference type="ARBA" id="ARBA00005395"/>
    </source>
</evidence>
<dbReference type="SUPFAM" id="SSF55729">
    <property type="entry name" value="Acyl-CoA N-acyltransferases (Nat)"/>
    <property type="match status" value="1"/>
</dbReference>
<dbReference type="GO" id="GO:0008080">
    <property type="term" value="F:N-acetyltransferase activity"/>
    <property type="evidence" value="ECO:0007669"/>
    <property type="project" value="InterPro"/>
</dbReference>
<dbReference type="InterPro" id="IPR000182">
    <property type="entry name" value="GNAT_dom"/>
</dbReference>
<dbReference type="PANTHER" id="PTHR43420">
    <property type="entry name" value="ACETYLTRANSFERASE"/>
    <property type="match status" value="1"/>
</dbReference>
<dbReference type="InterPro" id="IPR050680">
    <property type="entry name" value="YpeA/RimI_acetyltransf"/>
</dbReference>
<keyword evidence="3 6" id="KW-0808">Transferase</keyword>
<reference evidence="6" key="1">
    <citation type="submission" date="2020-02" db="EMBL/GenBank/DDBJ databases">
        <authorList>
            <person name="Meier V. D."/>
        </authorList>
    </citation>
    <scope>NUCLEOTIDE SEQUENCE</scope>
    <source>
        <strain evidence="6">AVDCRST_MAG10</strain>
    </source>
</reference>
<dbReference type="PROSITE" id="PS51186">
    <property type="entry name" value="GNAT"/>
    <property type="match status" value="1"/>
</dbReference>
<dbReference type="NCBIfam" id="TIGR01575">
    <property type="entry name" value="rimI"/>
    <property type="match status" value="1"/>
</dbReference>